<evidence type="ECO:0000313" key="1">
    <source>
        <dbReference type="EMBL" id="SHK70930.1"/>
    </source>
</evidence>
<name>A0A1M6UP38_9BACL</name>
<dbReference type="STRING" id="1830138.SAMN05443507_12052"/>
<protein>
    <recommendedName>
        <fullName evidence="3">Cupin domain-containing protein</fullName>
    </recommendedName>
</protein>
<proteinExistence type="predicted"/>
<dbReference type="Gene3D" id="2.60.120.10">
    <property type="entry name" value="Jelly Rolls"/>
    <property type="match status" value="1"/>
</dbReference>
<keyword evidence="2" id="KW-1185">Reference proteome</keyword>
<dbReference type="EMBL" id="FRAF01000020">
    <property type="protein sequence ID" value="SHK70930.1"/>
    <property type="molecule type" value="Genomic_DNA"/>
</dbReference>
<dbReference type="Proteomes" id="UP000184016">
    <property type="component" value="Unassembled WGS sequence"/>
</dbReference>
<dbReference type="InterPro" id="IPR011051">
    <property type="entry name" value="RmlC_Cupin_sf"/>
</dbReference>
<evidence type="ECO:0000313" key="2">
    <source>
        <dbReference type="Proteomes" id="UP000184016"/>
    </source>
</evidence>
<organism evidence="1 2">
    <name type="scientific">Alicyclobacillus tolerans</name>
    <dbReference type="NCBI Taxonomy" id="90970"/>
    <lineage>
        <taxon>Bacteria</taxon>
        <taxon>Bacillati</taxon>
        <taxon>Bacillota</taxon>
        <taxon>Bacilli</taxon>
        <taxon>Bacillales</taxon>
        <taxon>Alicyclobacillaceae</taxon>
        <taxon>Alicyclobacillus</taxon>
    </lineage>
</organism>
<dbReference type="OrthoDB" id="3782397at2"/>
<dbReference type="InterPro" id="IPR014710">
    <property type="entry name" value="RmlC-like_jellyroll"/>
</dbReference>
<dbReference type="RefSeq" id="WP_072874729.1">
    <property type="nucleotide sequence ID" value="NZ_FRAF01000020.1"/>
</dbReference>
<dbReference type="AlphaFoldDB" id="A0A1M6UP38"/>
<accession>A0A1M6UP38</accession>
<gene>
    <name evidence="1" type="ORF">SAMN05443507_12052</name>
</gene>
<evidence type="ECO:0008006" key="3">
    <source>
        <dbReference type="Google" id="ProtNLM"/>
    </source>
</evidence>
<sequence length="118" mass="13082">MKIFRFGRKTGKTIAHFDSNFVMSRILTSDNSAQIGCMYLEPNGIVGFHEASCPQLLLVVSGNGWVRCDADELVPVGIVDAVFWDQGEWRETKTHAGLTAIVVEADVLNPAQFMPLRK</sequence>
<reference evidence="2" key="1">
    <citation type="submission" date="2016-11" db="EMBL/GenBank/DDBJ databases">
        <authorList>
            <person name="Varghese N."/>
            <person name="Submissions S."/>
        </authorList>
    </citation>
    <scope>NUCLEOTIDE SEQUENCE [LARGE SCALE GENOMIC DNA]</scope>
    <source>
        <strain evidence="2">USBA-503</strain>
    </source>
</reference>
<dbReference type="SUPFAM" id="SSF51182">
    <property type="entry name" value="RmlC-like cupins"/>
    <property type="match status" value="1"/>
</dbReference>